<gene>
    <name evidence="7" type="ORF">GCM10011611_34120</name>
</gene>
<keyword evidence="2" id="KW-1003">Cell membrane</keyword>
<dbReference type="AlphaFoldDB" id="A0A8J2YWK4"/>
<dbReference type="InterPro" id="IPR005495">
    <property type="entry name" value="LptG/LptF_permease"/>
</dbReference>
<dbReference type="Pfam" id="PF03739">
    <property type="entry name" value="LptF_LptG"/>
    <property type="match status" value="1"/>
</dbReference>
<keyword evidence="4 6" id="KW-1133">Transmembrane helix</keyword>
<keyword evidence="3 6" id="KW-0812">Transmembrane</keyword>
<dbReference type="NCBIfam" id="TIGR04407">
    <property type="entry name" value="LptF_YjgP"/>
    <property type="match status" value="1"/>
</dbReference>
<feature type="transmembrane region" description="Helical" evidence="6">
    <location>
        <begin position="335"/>
        <end position="357"/>
    </location>
</feature>
<dbReference type="GO" id="GO:0055085">
    <property type="term" value="P:transmembrane transport"/>
    <property type="evidence" value="ECO:0007669"/>
    <property type="project" value="InterPro"/>
</dbReference>
<dbReference type="GO" id="GO:0043190">
    <property type="term" value="C:ATP-binding cassette (ABC) transporter complex"/>
    <property type="evidence" value="ECO:0007669"/>
    <property type="project" value="InterPro"/>
</dbReference>
<protein>
    <submittedName>
        <fullName evidence="7">LPS export ABC transporter permease LptF</fullName>
    </submittedName>
</protein>
<reference evidence="7" key="1">
    <citation type="journal article" date="2014" name="Int. J. Syst. Evol. Microbiol.">
        <title>Complete genome sequence of Corynebacterium casei LMG S-19264T (=DSM 44701T), isolated from a smear-ripened cheese.</title>
        <authorList>
            <consortium name="US DOE Joint Genome Institute (JGI-PGF)"/>
            <person name="Walter F."/>
            <person name="Albersmeier A."/>
            <person name="Kalinowski J."/>
            <person name="Ruckert C."/>
        </authorList>
    </citation>
    <scope>NUCLEOTIDE SEQUENCE</scope>
    <source>
        <strain evidence="7">CGMCC 1.15725</strain>
    </source>
</reference>
<feature type="transmembrane region" description="Helical" evidence="6">
    <location>
        <begin position="99"/>
        <end position="122"/>
    </location>
</feature>
<evidence type="ECO:0000256" key="4">
    <source>
        <dbReference type="ARBA" id="ARBA00022989"/>
    </source>
</evidence>
<feature type="transmembrane region" description="Helical" evidence="6">
    <location>
        <begin position="309"/>
        <end position="329"/>
    </location>
</feature>
<evidence type="ECO:0000313" key="8">
    <source>
        <dbReference type="Proteomes" id="UP000646365"/>
    </source>
</evidence>
<comment type="caution">
    <text evidence="7">The sequence shown here is derived from an EMBL/GenBank/DDBJ whole genome shotgun (WGS) entry which is preliminary data.</text>
</comment>
<dbReference type="EMBL" id="BMJQ01000008">
    <property type="protein sequence ID" value="GGF25264.1"/>
    <property type="molecule type" value="Genomic_DNA"/>
</dbReference>
<dbReference type="InterPro" id="IPR030922">
    <property type="entry name" value="LptF"/>
</dbReference>
<dbReference type="Proteomes" id="UP000646365">
    <property type="component" value="Unassembled WGS sequence"/>
</dbReference>
<name>A0A8J2YWK4_9PROT</name>
<keyword evidence="8" id="KW-1185">Reference proteome</keyword>
<reference evidence="7" key="2">
    <citation type="submission" date="2020-09" db="EMBL/GenBank/DDBJ databases">
        <authorList>
            <person name="Sun Q."/>
            <person name="Zhou Y."/>
        </authorList>
    </citation>
    <scope>NUCLEOTIDE SEQUENCE</scope>
    <source>
        <strain evidence="7">CGMCC 1.15725</strain>
    </source>
</reference>
<dbReference type="RefSeq" id="WP_189047873.1">
    <property type="nucleotide sequence ID" value="NZ_BMJQ01000008.1"/>
</dbReference>
<evidence type="ECO:0000313" key="7">
    <source>
        <dbReference type="EMBL" id="GGF25264.1"/>
    </source>
</evidence>
<evidence type="ECO:0000256" key="5">
    <source>
        <dbReference type="ARBA" id="ARBA00023136"/>
    </source>
</evidence>
<accession>A0A8J2YWK4</accession>
<proteinExistence type="predicted"/>
<comment type="subcellular location">
    <subcellularLocation>
        <location evidence="1">Cell membrane</location>
        <topology evidence="1">Multi-pass membrane protein</topology>
    </subcellularLocation>
</comment>
<evidence type="ECO:0000256" key="6">
    <source>
        <dbReference type="SAM" id="Phobius"/>
    </source>
</evidence>
<evidence type="ECO:0000256" key="2">
    <source>
        <dbReference type="ARBA" id="ARBA00022475"/>
    </source>
</evidence>
<evidence type="ECO:0000256" key="1">
    <source>
        <dbReference type="ARBA" id="ARBA00004651"/>
    </source>
</evidence>
<feature type="transmembrane region" description="Helical" evidence="6">
    <location>
        <begin position="56"/>
        <end position="78"/>
    </location>
</feature>
<keyword evidence="5 6" id="KW-0472">Membrane</keyword>
<feature type="transmembrane region" description="Helical" evidence="6">
    <location>
        <begin position="278"/>
        <end position="297"/>
    </location>
</feature>
<evidence type="ECO:0000256" key="3">
    <source>
        <dbReference type="ARBA" id="ARBA00022692"/>
    </source>
</evidence>
<organism evidence="7 8">
    <name type="scientific">Aliidongia dinghuensis</name>
    <dbReference type="NCBI Taxonomy" id="1867774"/>
    <lineage>
        <taxon>Bacteria</taxon>
        <taxon>Pseudomonadati</taxon>
        <taxon>Pseudomonadota</taxon>
        <taxon>Alphaproteobacteria</taxon>
        <taxon>Rhodospirillales</taxon>
        <taxon>Dongiaceae</taxon>
        <taxon>Aliidongia</taxon>
    </lineage>
</organism>
<dbReference type="GO" id="GO:0015920">
    <property type="term" value="P:lipopolysaccharide transport"/>
    <property type="evidence" value="ECO:0007669"/>
    <property type="project" value="TreeGrafter"/>
</dbReference>
<sequence>MNRLTRYIFRQCAGATLFVTLGLTSASWLIQSLKLVDLVVNRGVGIGLFLELAVLSLPQMLALTLPIGCFVGVLFSYNKLVTDSELVVMRACGLSQNRLARPALILAAIGTAAMFSLSVYFLPASKNAFKDLEFQIHNQIASVLLQEGTFNTVSDTLTIYVRARDAAGRLEGLLIQDSRDKTKPVTLTAEQGLIVQVDNTPRVLMINGTRQIWDPEKQQQEVLTFDRYSLDLNQFRDAPGARILQAEERFIPDLFFPTDADNDPVLRAHLLTEGNNRLISPIYCLSFILVALAALLTGELNRRGQTKRVLIAFAIVAALEATSISFTNMSNRNTAMIPLMYLNALLPAVVGIVLVLYGHRILRRRAVAAPVSEAAA</sequence>
<dbReference type="PANTHER" id="PTHR33529:SF6">
    <property type="entry name" value="YJGP_YJGQ FAMILY PERMEASE"/>
    <property type="match status" value="1"/>
</dbReference>
<dbReference type="PANTHER" id="PTHR33529">
    <property type="entry name" value="SLR0882 PROTEIN-RELATED"/>
    <property type="match status" value="1"/>
</dbReference>